<dbReference type="KEGG" id="sbro:GQF42_07860"/>
<proteinExistence type="predicted"/>
<dbReference type="EMBL" id="CP047020">
    <property type="protein sequence ID" value="QHA03195.1"/>
    <property type="molecule type" value="Genomic_DNA"/>
</dbReference>
<evidence type="ECO:0000313" key="1">
    <source>
        <dbReference type="EMBL" id="QHA03195.1"/>
    </source>
</evidence>
<keyword evidence="2" id="KW-1185">Reference proteome</keyword>
<protein>
    <recommendedName>
        <fullName evidence="3">ATP-dependent helicase</fullName>
    </recommendedName>
</protein>
<evidence type="ECO:0000313" key="2">
    <source>
        <dbReference type="Proteomes" id="UP000436138"/>
    </source>
</evidence>
<evidence type="ECO:0008006" key="3">
    <source>
        <dbReference type="Google" id="ProtNLM"/>
    </source>
</evidence>
<gene>
    <name evidence="1" type="ORF">GQF42_07860</name>
</gene>
<dbReference type="Proteomes" id="UP000436138">
    <property type="component" value="Chromosome"/>
</dbReference>
<sequence>MLTTPTAPPSDLSELACCCVVFLPCEPARTGRFALWRRDGEAPPAVAEGARAELDLALPAADGGVELVRTPVLLLPVGTALPLLTRVRALPDGHRSACFWGAAYELALHFLARGLLLPGLSPDDHDAWRVGPLSALDTELIRELAAAMPRRLTRCRSPPRRRAGCPTRTDCCTPSWTRSPTPSRALPRPHW</sequence>
<accession>A0A6I6N2V8</accession>
<organism evidence="1 2">
    <name type="scientific">Streptomyces broussonetiae</name>
    <dbReference type="NCBI Taxonomy" id="2686304"/>
    <lineage>
        <taxon>Bacteria</taxon>
        <taxon>Bacillati</taxon>
        <taxon>Actinomycetota</taxon>
        <taxon>Actinomycetes</taxon>
        <taxon>Kitasatosporales</taxon>
        <taxon>Streptomycetaceae</taxon>
        <taxon>Streptomyces</taxon>
    </lineage>
</organism>
<dbReference type="AlphaFoldDB" id="A0A6I6N2V8"/>
<reference evidence="1 2" key="1">
    <citation type="submission" date="2019-12" db="EMBL/GenBank/DDBJ databases">
        <title>Streptomyces sp. strain T44 isolated from rhizosphere soil of Broussonetia papyrifera.</title>
        <authorList>
            <person name="Mo P."/>
        </authorList>
    </citation>
    <scope>NUCLEOTIDE SEQUENCE [LARGE SCALE GENOMIC DNA]</scope>
    <source>
        <strain evidence="1 2">T44</strain>
    </source>
</reference>
<name>A0A6I6N2V8_9ACTN</name>